<feature type="region of interest" description="Disordered" evidence="1">
    <location>
        <begin position="1"/>
        <end position="66"/>
    </location>
</feature>
<evidence type="ECO:0000313" key="2">
    <source>
        <dbReference type="EMBL" id="MQL98487.1"/>
    </source>
</evidence>
<accession>A0A843VW19</accession>
<feature type="compositionally biased region" description="Basic residues" evidence="1">
    <location>
        <begin position="83"/>
        <end position="108"/>
    </location>
</feature>
<keyword evidence="3" id="KW-1185">Reference proteome</keyword>
<dbReference type="AlphaFoldDB" id="A0A843VW19"/>
<reference evidence="2" key="1">
    <citation type="submission" date="2017-07" db="EMBL/GenBank/DDBJ databases">
        <title>Taro Niue Genome Assembly and Annotation.</title>
        <authorList>
            <person name="Atibalentja N."/>
            <person name="Keating K."/>
            <person name="Fields C.J."/>
        </authorList>
    </citation>
    <scope>NUCLEOTIDE SEQUENCE</scope>
    <source>
        <strain evidence="2">Niue_2</strain>
        <tissue evidence="2">Leaf</tissue>
    </source>
</reference>
<gene>
    <name evidence="2" type="ORF">Taro_031196</name>
</gene>
<feature type="compositionally biased region" description="Pro residues" evidence="1">
    <location>
        <begin position="52"/>
        <end position="65"/>
    </location>
</feature>
<proteinExistence type="predicted"/>
<sequence>MAKEEEGRRLAPSASQEGRRLAPSASKEGRRWGAGQAPLTGGPPFRQQEGPPVRPPDWRPPPPASPLAWHLRRFAIGLDARALPRRSCPRGLRRGGYPRRHAPHKPYK</sequence>
<evidence type="ECO:0000256" key="1">
    <source>
        <dbReference type="SAM" id="MobiDB-lite"/>
    </source>
</evidence>
<protein>
    <submittedName>
        <fullName evidence="2">Uncharacterized protein</fullName>
    </submittedName>
</protein>
<name>A0A843VW19_COLES</name>
<evidence type="ECO:0000313" key="3">
    <source>
        <dbReference type="Proteomes" id="UP000652761"/>
    </source>
</evidence>
<comment type="caution">
    <text evidence="2">The sequence shown here is derived from an EMBL/GenBank/DDBJ whole genome shotgun (WGS) entry which is preliminary data.</text>
</comment>
<feature type="region of interest" description="Disordered" evidence="1">
    <location>
        <begin position="82"/>
        <end position="108"/>
    </location>
</feature>
<dbReference type="EMBL" id="NMUH01002194">
    <property type="protein sequence ID" value="MQL98487.1"/>
    <property type="molecule type" value="Genomic_DNA"/>
</dbReference>
<dbReference type="Proteomes" id="UP000652761">
    <property type="component" value="Unassembled WGS sequence"/>
</dbReference>
<organism evidence="2 3">
    <name type="scientific">Colocasia esculenta</name>
    <name type="common">Wild taro</name>
    <name type="synonym">Arum esculentum</name>
    <dbReference type="NCBI Taxonomy" id="4460"/>
    <lineage>
        <taxon>Eukaryota</taxon>
        <taxon>Viridiplantae</taxon>
        <taxon>Streptophyta</taxon>
        <taxon>Embryophyta</taxon>
        <taxon>Tracheophyta</taxon>
        <taxon>Spermatophyta</taxon>
        <taxon>Magnoliopsida</taxon>
        <taxon>Liliopsida</taxon>
        <taxon>Araceae</taxon>
        <taxon>Aroideae</taxon>
        <taxon>Colocasieae</taxon>
        <taxon>Colocasia</taxon>
    </lineage>
</organism>